<feature type="transmembrane region" description="Helical" evidence="7">
    <location>
        <begin position="6"/>
        <end position="23"/>
    </location>
</feature>
<dbReference type="GO" id="GO:0005886">
    <property type="term" value="C:plasma membrane"/>
    <property type="evidence" value="ECO:0007669"/>
    <property type="project" value="UniProtKB-SubCell"/>
</dbReference>
<keyword evidence="5 7" id="KW-1133">Transmembrane helix</keyword>
<dbReference type="PANTHER" id="PTHR34583">
    <property type="entry name" value="ANTIPORTER SUBUNIT MNHC2-RELATED"/>
    <property type="match status" value="1"/>
</dbReference>
<protein>
    <submittedName>
        <fullName evidence="8">Dehydrogenase</fullName>
    </submittedName>
</protein>
<comment type="subcellular location">
    <subcellularLocation>
        <location evidence="1">Cell membrane</location>
        <topology evidence="1">Multi-pass membrane protein</topology>
    </subcellularLocation>
</comment>
<evidence type="ECO:0000256" key="1">
    <source>
        <dbReference type="ARBA" id="ARBA00004651"/>
    </source>
</evidence>
<evidence type="ECO:0000313" key="8">
    <source>
        <dbReference type="EMBL" id="KHL03266.1"/>
    </source>
</evidence>
<sequence length="115" mass="11943">MSYYAYGVAAAVMALGLIGMATSRNLVHTVVCLSVAQSATYILLIAVGFQYGGVAPIFGNQVTQQTPVVDPVVQALTLTDIVVSAAVTSMLLALVIQMAKRRKAVDPDSLSGLEG</sequence>
<keyword evidence="4 7" id="KW-0812">Transmembrane</keyword>
<dbReference type="Gene3D" id="1.10.287.3510">
    <property type="match status" value="1"/>
</dbReference>
<comment type="similarity">
    <text evidence="2">Belongs to the CPA3 antiporters (TC 2.A.63) subunit C family.</text>
</comment>
<keyword evidence="3" id="KW-1003">Cell membrane</keyword>
<name>A0A0B2AMZ9_9MICC</name>
<evidence type="ECO:0000256" key="5">
    <source>
        <dbReference type="ARBA" id="ARBA00022989"/>
    </source>
</evidence>
<gene>
    <name evidence="8" type="ORF">LK10_09440</name>
</gene>
<reference evidence="8 9" key="1">
    <citation type="submission" date="2014-09" db="EMBL/GenBank/DDBJ databases">
        <title>Genome sequence of Sinomonas sp. MUSC 117.</title>
        <authorList>
            <person name="Lee L.-H."/>
        </authorList>
    </citation>
    <scope>NUCLEOTIDE SEQUENCE [LARGE SCALE GENOMIC DNA]</scope>
    <source>
        <strain evidence="8 9">MUSC 117</strain>
    </source>
</reference>
<evidence type="ECO:0000256" key="3">
    <source>
        <dbReference type="ARBA" id="ARBA00022475"/>
    </source>
</evidence>
<evidence type="ECO:0000256" key="6">
    <source>
        <dbReference type="ARBA" id="ARBA00023136"/>
    </source>
</evidence>
<organism evidence="8 9">
    <name type="scientific">Sinomonas humi</name>
    <dbReference type="NCBI Taxonomy" id="1338436"/>
    <lineage>
        <taxon>Bacteria</taxon>
        <taxon>Bacillati</taxon>
        <taxon>Actinomycetota</taxon>
        <taxon>Actinomycetes</taxon>
        <taxon>Micrococcales</taxon>
        <taxon>Micrococcaceae</taxon>
        <taxon>Sinomonas</taxon>
    </lineage>
</organism>
<dbReference type="STRING" id="1338436.LK10_09440"/>
<keyword evidence="6 7" id="KW-0472">Membrane</keyword>
<keyword evidence="9" id="KW-1185">Reference proteome</keyword>
<comment type="caution">
    <text evidence="8">The sequence shown here is derived from an EMBL/GenBank/DDBJ whole genome shotgun (WGS) entry which is preliminary data.</text>
</comment>
<accession>A0A0B2AMZ9</accession>
<evidence type="ECO:0000313" key="9">
    <source>
        <dbReference type="Proteomes" id="UP000030982"/>
    </source>
</evidence>
<dbReference type="EMBL" id="JTDL01000101">
    <property type="protein sequence ID" value="KHL03266.1"/>
    <property type="molecule type" value="Genomic_DNA"/>
</dbReference>
<feature type="transmembrane region" description="Helical" evidence="7">
    <location>
        <begin position="30"/>
        <end position="52"/>
    </location>
</feature>
<evidence type="ECO:0000256" key="2">
    <source>
        <dbReference type="ARBA" id="ARBA00010388"/>
    </source>
</evidence>
<feature type="transmembrane region" description="Helical" evidence="7">
    <location>
        <begin position="72"/>
        <end position="96"/>
    </location>
</feature>
<dbReference type="Proteomes" id="UP000030982">
    <property type="component" value="Unassembled WGS sequence"/>
</dbReference>
<evidence type="ECO:0000256" key="7">
    <source>
        <dbReference type="SAM" id="Phobius"/>
    </source>
</evidence>
<evidence type="ECO:0000256" key="4">
    <source>
        <dbReference type="ARBA" id="ARBA00022692"/>
    </source>
</evidence>
<dbReference type="PANTHER" id="PTHR34583:SF2">
    <property type="entry name" value="ANTIPORTER SUBUNIT MNHC2-RELATED"/>
    <property type="match status" value="1"/>
</dbReference>
<dbReference type="AlphaFoldDB" id="A0A0B2AMZ9"/>
<dbReference type="OrthoDB" id="7994045at2"/>
<proteinExistence type="inferred from homology"/>
<dbReference type="InterPro" id="IPR039428">
    <property type="entry name" value="NUOK/Mnh_C1-like"/>
</dbReference>
<dbReference type="InterPro" id="IPR050601">
    <property type="entry name" value="CPA3_antiporter_subunitC"/>
</dbReference>
<dbReference type="Pfam" id="PF00420">
    <property type="entry name" value="Oxidored_q2"/>
    <property type="match status" value="1"/>
</dbReference>
<dbReference type="RefSeq" id="WP_043122809.1">
    <property type="nucleotide sequence ID" value="NZ_JTDL01000101.1"/>
</dbReference>